<dbReference type="InterPro" id="IPR050568">
    <property type="entry name" value="Transcr_DNA_Rep_Reg"/>
</dbReference>
<gene>
    <name evidence="5" type="ORF">FOA43_003035</name>
</gene>
<name>A0A875S2V4_EENNA</name>
<dbReference type="GO" id="GO:0017054">
    <property type="term" value="C:negative cofactor 2 complex"/>
    <property type="evidence" value="ECO:0007669"/>
    <property type="project" value="TreeGrafter"/>
</dbReference>
<dbReference type="KEGG" id="bnn:FOA43_003035"/>
<evidence type="ECO:0000256" key="3">
    <source>
        <dbReference type="SAM" id="MobiDB-lite"/>
    </source>
</evidence>
<protein>
    <recommendedName>
        <fullName evidence="4">Transcription factor CBF/NF-Y/archaeal histone domain-containing protein</fullName>
    </recommendedName>
</protein>
<feature type="compositionally biased region" description="Basic and acidic residues" evidence="3">
    <location>
        <begin position="36"/>
        <end position="47"/>
    </location>
</feature>
<dbReference type="CDD" id="cd22906">
    <property type="entry name" value="HFD_DRAP1"/>
    <property type="match status" value="1"/>
</dbReference>
<dbReference type="Pfam" id="PF00808">
    <property type="entry name" value="CBFD_NFYB_HMF"/>
    <property type="match status" value="1"/>
</dbReference>
<evidence type="ECO:0000259" key="4">
    <source>
        <dbReference type="Pfam" id="PF00808"/>
    </source>
</evidence>
<evidence type="ECO:0000256" key="1">
    <source>
        <dbReference type="ARBA" id="ARBA00004123"/>
    </source>
</evidence>
<dbReference type="RefSeq" id="XP_038779241.1">
    <property type="nucleotide sequence ID" value="XM_038923313.1"/>
</dbReference>
<dbReference type="InterPro" id="IPR003958">
    <property type="entry name" value="CBFA_NFYB_domain"/>
</dbReference>
<dbReference type="GO" id="GO:0046982">
    <property type="term" value="F:protein heterodimerization activity"/>
    <property type="evidence" value="ECO:0007669"/>
    <property type="project" value="InterPro"/>
</dbReference>
<comment type="subcellular location">
    <subcellularLocation>
        <location evidence="1">Nucleus</location>
    </subcellularLocation>
</comment>
<evidence type="ECO:0000313" key="6">
    <source>
        <dbReference type="Proteomes" id="UP000662931"/>
    </source>
</evidence>
<feature type="region of interest" description="Disordered" evidence="3">
    <location>
        <begin position="1"/>
        <end position="48"/>
    </location>
</feature>
<evidence type="ECO:0000256" key="2">
    <source>
        <dbReference type="ARBA" id="ARBA00023242"/>
    </source>
</evidence>
<dbReference type="Proteomes" id="UP000662931">
    <property type="component" value="Chromosome 3"/>
</dbReference>
<dbReference type="AlphaFoldDB" id="A0A875S2V4"/>
<proteinExistence type="predicted"/>
<sequence>MAVSPGQSESVSPGETASTGEFVSPGESVSLGESASPEKRASPRESVDPLFHTKFYGSEGYKRIKTHFPSARIKKLMQSDEDIGKVAQATPVALGRALEMFMCTLVERSLETAQQDRMKKVNVQILKKTVETNEQFDFVVGICDKYLSKGK</sequence>
<dbReference type="GO" id="GO:0016251">
    <property type="term" value="F:RNA polymerase II general transcription initiation factor activity"/>
    <property type="evidence" value="ECO:0007669"/>
    <property type="project" value="TreeGrafter"/>
</dbReference>
<evidence type="ECO:0000313" key="5">
    <source>
        <dbReference type="EMBL" id="QPG75676.1"/>
    </source>
</evidence>
<organism evidence="5 6">
    <name type="scientific">Eeniella nana</name>
    <name type="common">Yeast</name>
    <name type="synonym">Brettanomyces nanus</name>
    <dbReference type="NCBI Taxonomy" id="13502"/>
    <lineage>
        <taxon>Eukaryota</taxon>
        <taxon>Fungi</taxon>
        <taxon>Dikarya</taxon>
        <taxon>Ascomycota</taxon>
        <taxon>Saccharomycotina</taxon>
        <taxon>Pichiomycetes</taxon>
        <taxon>Pichiales</taxon>
        <taxon>Pichiaceae</taxon>
        <taxon>Brettanomyces</taxon>
    </lineage>
</organism>
<feature type="domain" description="Transcription factor CBF/NF-Y/archaeal histone" evidence="4">
    <location>
        <begin position="67"/>
        <end position="128"/>
    </location>
</feature>
<dbReference type="Gene3D" id="1.10.20.10">
    <property type="entry name" value="Histone, subunit A"/>
    <property type="match status" value="1"/>
</dbReference>
<accession>A0A875S2V4</accession>
<reference evidence="5" key="1">
    <citation type="submission" date="2020-10" db="EMBL/GenBank/DDBJ databases">
        <authorList>
            <person name="Roach M.J.R."/>
        </authorList>
    </citation>
    <scope>NUCLEOTIDE SEQUENCE</scope>
    <source>
        <strain evidence="5">CBS 1945</strain>
    </source>
</reference>
<keyword evidence="2" id="KW-0539">Nucleus</keyword>
<dbReference type="PANTHER" id="PTHR10252:SF5">
    <property type="entry name" value="DR1-ASSOCIATED COREPRESSOR"/>
    <property type="match status" value="1"/>
</dbReference>
<dbReference type="GeneID" id="62196436"/>
<feature type="compositionally biased region" description="Polar residues" evidence="3">
    <location>
        <begin position="1"/>
        <end position="21"/>
    </location>
</feature>
<dbReference type="InterPro" id="IPR009072">
    <property type="entry name" value="Histone-fold"/>
</dbReference>
<dbReference type="EMBL" id="CP064814">
    <property type="protein sequence ID" value="QPG75676.1"/>
    <property type="molecule type" value="Genomic_DNA"/>
</dbReference>
<keyword evidence="6" id="KW-1185">Reference proteome</keyword>
<dbReference type="SUPFAM" id="SSF47113">
    <property type="entry name" value="Histone-fold"/>
    <property type="match status" value="1"/>
</dbReference>
<dbReference type="PANTHER" id="PTHR10252">
    <property type="entry name" value="HISTONE-LIKE TRANSCRIPTION FACTOR CCAAT-RELATED"/>
    <property type="match status" value="1"/>
</dbReference>
<dbReference type="OrthoDB" id="653904at2759"/>
<dbReference type="GO" id="GO:0001046">
    <property type="term" value="F:core promoter sequence-specific DNA binding"/>
    <property type="evidence" value="ECO:0007669"/>
    <property type="project" value="TreeGrafter"/>
</dbReference>